<keyword evidence="5" id="KW-1185">Reference proteome</keyword>
<sequence length="362" mass="40511">MFPVFQCRFTDITCSKTDWNSFRCSGNMRYLGDHFLSATQRDSGTDADMQPADADYPASESLLEPEDINAPHERPIPESTVQALATSALDHGPPADLSRTLDRDLRTSYDWTSTMQMGNDAVSGMVGDEPQGIKPDLEAVVWDQNMTSHNHPYPTQLWQYCPVSPDPTQASMLNDPAPFITKTIPVPGPNLWLPSPGTSTSAASPPTLTPTSPTPPKRARKRGRPRIYEDDRDDKKNDNDKSVPRKKPARTTTPCSRTSNGQSGPKEDQHERAQSRTRYRNRTAARRYRDKLRCLIDKVEAEEHEASKLRRALTEQASDLQGEVFALKNKIFEHARCECPLIQAYLKGAAQGYGKYSRGCWG</sequence>
<feature type="compositionally biased region" description="Low complexity" evidence="2">
    <location>
        <begin position="193"/>
        <end position="211"/>
    </location>
</feature>
<proteinExistence type="predicted"/>
<evidence type="ECO:0000313" key="5">
    <source>
        <dbReference type="Proteomes" id="UP001321760"/>
    </source>
</evidence>
<dbReference type="AlphaFoldDB" id="A0AAV9GJY4"/>
<gene>
    <name evidence="4" type="ORF">QBC34DRAFT_406548</name>
</gene>
<comment type="caution">
    <text evidence="4">The sequence shown here is derived from an EMBL/GenBank/DDBJ whole genome shotgun (WGS) entry which is preliminary data.</text>
</comment>
<keyword evidence="1" id="KW-0175">Coiled coil</keyword>
<feature type="region of interest" description="Disordered" evidence="2">
    <location>
        <begin position="190"/>
        <end position="284"/>
    </location>
</feature>
<dbReference type="EMBL" id="MU865941">
    <property type="protein sequence ID" value="KAK4448661.1"/>
    <property type="molecule type" value="Genomic_DNA"/>
</dbReference>
<feature type="compositionally biased region" description="Basic and acidic residues" evidence="2">
    <location>
        <begin position="226"/>
        <end position="243"/>
    </location>
</feature>
<reference evidence="4" key="1">
    <citation type="journal article" date="2023" name="Mol. Phylogenet. Evol.">
        <title>Genome-scale phylogeny and comparative genomics of the fungal order Sordariales.</title>
        <authorList>
            <person name="Hensen N."/>
            <person name="Bonometti L."/>
            <person name="Westerberg I."/>
            <person name="Brannstrom I.O."/>
            <person name="Guillou S."/>
            <person name="Cros-Aarteil S."/>
            <person name="Calhoun S."/>
            <person name="Haridas S."/>
            <person name="Kuo A."/>
            <person name="Mondo S."/>
            <person name="Pangilinan J."/>
            <person name="Riley R."/>
            <person name="LaButti K."/>
            <person name="Andreopoulos B."/>
            <person name="Lipzen A."/>
            <person name="Chen C."/>
            <person name="Yan M."/>
            <person name="Daum C."/>
            <person name="Ng V."/>
            <person name="Clum A."/>
            <person name="Steindorff A."/>
            <person name="Ohm R.A."/>
            <person name="Martin F."/>
            <person name="Silar P."/>
            <person name="Natvig D.O."/>
            <person name="Lalanne C."/>
            <person name="Gautier V."/>
            <person name="Ament-Velasquez S.L."/>
            <person name="Kruys A."/>
            <person name="Hutchinson M.I."/>
            <person name="Powell A.J."/>
            <person name="Barry K."/>
            <person name="Miller A.N."/>
            <person name="Grigoriev I.V."/>
            <person name="Debuchy R."/>
            <person name="Gladieux P."/>
            <person name="Hiltunen Thoren M."/>
            <person name="Johannesson H."/>
        </authorList>
    </citation>
    <scope>NUCLEOTIDE SEQUENCE</scope>
    <source>
        <strain evidence="4">PSN243</strain>
    </source>
</reference>
<evidence type="ECO:0000313" key="4">
    <source>
        <dbReference type="EMBL" id="KAK4448661.1"/>
    </source>
</evidence>
<dbReference type="SUPFAM" id="SSF57959">
    <property type="entry name" value="Leucine zipper domain"/>
    <property type="match status" value="1"/>
</dbReference>
<feature type="compositionally biased region" description="Basic and acidic residues" evidence="2">
    <location>
        <begin position="265"/>
        <end position="274"/>
    </location>
</feature>
<dbReference type="SMART" id="SM00338">
    <property type="entry name" value="BRLZ"/>
    <property type="match status" value="1"/>
</dbReference>
<protein>
    <recommendedName>
        <fullName evidence="3">BZIP domain-containing protein</fullName>
    </recommendedName>
</protein>
<dbReference type="Proteomes" id="UP001321760">
    <property type="component" value="Unassembled WGS sequence"/>
</dbReference>
<dbReference type="GO" id="GO:0003700">
    <property type="term" value="F:DNA-binding transcription factor activity"/>
    <property type="evidence" value="ECO:0007669"/>
    <property type="project" value="InterPro"/>
</dbReference>
<dbReference type="InterPro" id="IPR004827">
    <property type="entry name" value="bZIP"/>
</dbReference>
<accession>A0AAV9GJY4</accession>
<dbReference type="Gene3D" id="1.20.5.170">
    <property type="match status" value="1"/>
</dbReference>
<organism evidence="4 5">
    <name type="scientific">Podospora aff. communis PSN243</name>
    <dbReference type="NCBI Taxonomy" id="3040156"/>
    <lineage>
        <taxon>Eukaryota</taxon>
        <taxon>Fungi</taxon>
        <taxon>Dikarya</taxon>
        <taxon>Ascomycota</taxon>
        <taxon>Pezizomycotina</taxon>
        <taxon>Sordariomycetes</taxon>
        <taxon>Sordariomycetidae</taxon>
        <taxon>Sordariales</taxon>
        <taxon>Podosporaceae</taxon>
        <taxon>Podospora</taxon>
    </lineage>
</organism>
<evidence type="ECO:0000256" key="2">
    <source>
        <dbReference type="SAM" id="MobiDB-lite"/>
    </source>
</evidence>
<dbReference type="InterPro" id="IPR046347">
    <property type="entry name" value="bZIP_sf"/>
</dbReference>
<reference evidence="4" key="2">
    <citation type="submission" date="2023-05" db="EMBL/GenBank/DDBJ databases">
        <authorList>
            <consortium name="Lawrence Berkeley National Laboratory"/>
            <person name="Steindorff A."/>
            <person name="Hensen N."/>
            <person name="Bonometti L."/>
            <person name="Westerberg I."/>
            <person name="Brannstrom I.O."/>
            <person name="Guillou S."/>
            <person name="Cros-Aarteil S."/>
            <person name="Calhoun S."/>
            <person name="Haridas S."/>
            <person name="Kuo A."/>
            <person name="Mondo S."/>
            <person name="Pangilinan J."/>
            <person name="Riley R."/>
            <person name="Labutti K."/>
            <person name="Andreopoulos B."/>
            <person name="Lipzen A."/>
            <person name="Chen C."/>
            <person name="Yanf M."/>
            <person name="Daum C."/>
            <person name="Ng V."/>
            <person name="Clum A."/>
            <person name="Ohm R."/>
            <person name="Martin F."/>
            <person name="Silar P."/>
            <person name="Natvig D."/>
            <person name="Lalanne C."/>
            <person name="Gautier V."/>
            <person name="Ament-Velasquez S.L."/>
            <person name="Kruys A."/>
            <person name="Hutchinson M.I."/>
            <person name="Powell A.J."/>
            <person name="Barry K."/>
            <person name="Miller A.N."/>
            <person name="Grigoriev I.V."/>
            <person name="Debuchy R."/>
            <person name="Gladieux P."/>
            <person name="Thoren M.H."/>
            <person name="Johannesson H."/>
        </authorList>
    </citation>
    <scope>NUCLEOTIDE SEQUENCE</scope>
    <source>
        <strain evidence="4">PSN243</strain>
    </source>
</reference>
<feature type="coiled-coil region" evidence="1">
    <location>
        <begin position="285"/>
        <end position="330"/>
    </location>
</feature>
<evidence type="ECO:0000256" key="1">
    <source>
        <dbReference type="SAM" id="Coils"/>
    </source>
</evidence>
<feature type="domain" description="BZIP" evidence="3">
    <location>
        <begin position="276"/>
        <end position="291"/>
    </location>
</feature>
<feature type="compositionally biased region" description="Polar residues" evidence="2">
    <location>
        <begin position="250"/>
        <end position="263"/>
    </location>
</feature>
<dbReference type="PROSITE" id="PS00036">
    <property type="entry name" value="BZIP_BASIC"/>
    <property type="match status" value="1"/>
</dbReference>
<feature type="compositionally biased region" description="Basic residues" evidence="2">
    <location>
        <begin position="275"/>
        <end position="284"/>
    </location>
</feature>
<name>A0AAV9GJY4_9PEZI</name>
<evidence type="ECO:0000259" key="3">
    <source>
        <dbReference type="PROSITE" id="PS00036"/>
    </source>
</evidence>